<comment type="caution">
    <text evidence="2">The sequence shown here is derived from an EMBL/GenBank/DDBJ whole genome shotgun (WGS) entry which is preliminary data.</text>
</comment>
<dbReference type="InParanoid" id="A0A2P5EEU9"/>
<dbReference type="Proteomes" id="UP000237000">
    <property type="component" value="Unassembled WGS sequence"/>
</dbReference>
<feature type="region of interest" description="Disordered" evidence="1">
    <location>
        <begin position="518"/>
        <end position="540"/>
    </location>
</feature>
<feature type="region of interest" description="Disordered" evidence="1">
    <location>
        <begin position="478"/>
        <end position="499"/>
    </location>
</feature>
<name>A0A2P5EEU9_TREOI</name>
<organism evidence="2 3">
    <name type="scientific">Trema orientale</name>
    <name type="common">Charcoal tree</name>
    <name type="synonym">Celtis orientalis</name>
    <dbReference type="NCBI Taxonomy" id="63057"/>
    <lineage>
        <taxon>Eukaryota</taxon>
        <taxon>Viridiplantae</taxon>
        <taxon>Streptophyta</taxon>
        <taxon>Embryophyta</taxon>
        <taxon>Tracheophyta</taxon>
        <taxon>Spermatophyta</taxon>
        <taxon>Magnoliopsida</taxon>
        <taxon>eudicotyledons</taxon>
        <taxon>Gunneridae</taxon>
        <taxon>Pentapetalae</taxon>
        <taxon>rosids</taxon>
        <taxon>fabids</taxon>
        <taxon>Rosales</taxon>
        <taxon>Cannabaceae</taxon>
        <taxon>Trema</taxon>
    </lineage>
</organism>
<feature type="compositionally biased region" description="Basic and acidic residues" evidence="1">
    <location>
        <begin position="377"/>
        <end position="390"/>
    </location>
</feature>
<dbReference type="AlphaFoldDB" id="A0A2P5EEU9"/>
<dbReference type="PANTHER" id="PTHR34682">
    <property type="entry name" value="AT HOOK MOTIF-CONTAINING PROTEIN"/>
    <property type="match status" value="1"/>
</dbReference>
<protein>
    <submittedName>
        <fullName evidence="2">Uncharacterized protein</fullName>
    </submittedName>
</protein>
<feature type="region of interest" description="Disordered" evidence="1">
    <location>
        <begin position="369"/>
        <end position="464"/>
    </location>
</feature>
<feature type="region of interest" description="Disordered" evidence="1">
    <location>
        <begin position="274"/>
        <end position="295"/>
    </location>
</feature>
<proteinExistence type="predicted"/>
<gene>
    <name evidence="2" type="ORF">TorRG33x02_201740</name>
</gene>
<dbReference type="STRING" id="63057.A0A2P5EEU9"/>
<dbReference type="PANTHER" id="PTHR34682:SF3">
    <property type="entry name" value="AT HOOK MOTIF-CONTAINING PROTEIN"/>
    <property type="match status" value="1"/>
</dbReference>
<dbReference type="OrthoDB" id="1919336at2759"/>
<feature type="region of interest" description="Disordered" evidence="1">
    <location>
        <begin position="124"/>
        <end position="173"/>
    </location>
</feature>
<accession>A0A2P5EEU9</accession>
<feature type="compositionally biased region" description="Polar residues" evidence="1">
    <location>
        <begin position="278"/>
        <end position="287"/>
    </location>
</feature>
<sequence>MNQQIRGANALSPGDLPMKRKRGRPRKDESLVQGESTNTVPVSDGSKKTKQSVASGNGADKMVGQVVSGVIDGSFDAGYLLNVKVGDTDTQLRGLVFLPGRFTPITAANDVAPHVRMYKRKEIPIPTLNQQSQPHNPVGPEKSEKQPVKPKNQAPTFTDQSQPSQSQPGISVAEHRSSAVMIPLADSIPKKDSGLSLSRKVIPPQMNEEPTSVMAQMESDKVVEGRKLLQETEDSTLIKGPNEVETNEKSKAEAASDPVVDTLLRIEASKLMKGPNDVQVNETSKSEPASEPFVDSMPDIEAFKLMKGPNEVQVKENSKSELASETVVDSLPDVEASKLMKGPNEVDANGISQAEPAPAPVSEILAGIETSMLVEGPNHEEANKESKEEPATPPVIDTFQEIEAGAKEPEIQHQALSSDPGNNLVHDEVKTPNLELNQPPPPVVAESELTNSEPHCKSVNNSMEIEGNGEGALQETHSAHAIEVSSGEGKPESDATNTTGVVSLSAVNHDQAALMFEGETIPSEPKLSSEEYVPPGLTEPQMCSPGAIIGMECDNKDAIPPSQS</sequence>
<evidence type="ECO:0000313" key="2">
    <source>
        <dbReference type="EMBL" id="PON84054.1"/>
    </source>
</evidence>
<feature type="region of interest" description="Disordered" evidence="1">
    <location>
        <begin position="1"/>
        <end position="56"/>
    </location>
</feature>
<keyword evidence="3" id="KW-1185">Reference proteome</keyword>
<feature type="compositionally biased region" description="Polar residues" evidence="1">
    <location>
        <begin position="448"/>
        <end position="463"/>
    </location>
</feature>
<dbReference type="InterPro" id="IPR045881">
    <property type="entry name" value="MNM1-like"/>
</dbReference>
<evidence type="ECO:0000256" key="1">
    <source>
        <dbReference type="SAM" id="MobiDB-lite"/>
    </source>
</evidence>
<reference evidence="3" key="1">
    <citation type="submission" date="2016-06" db="EMBL/GenBank/DDBJ databases">
        <title>Parallel loss of symbiosis genes in relatives of nitrogen-fixing non-legume Parasponia.</title>
        <authorList>
            <person name="Van Velzen R."/>
            <person name="Holmer R."/>
            <person name="Bu F."/>
            <person name="Rutten L."/>
            <person name="Van Zeijl A."/>
            <person name="Liu W."/>
            <person name="Santuari L."/>
            <person name="Cao Q."/>
            <person name="Sharma T."/>
            <person name="Shen D."/>
            <person name="Roswanjaya Y."/>
            <person name="Wardhani T."/>
            <person name="Kalhor M.S."/>
            <person name="Jansen J."/>
            <person name="Van den Hoogen J."/>
            <person name="Gungor B."/>
            <person name="Hartog M."/>
            <person name="Hontelez J."/>
            <person name="Verver J."/>
            <person name="Yang W.-C."/>
            <person name="Schijlen E."/>
            <person name="Repin R."/>
            <person name="Schilthuizen M."/>
            <person name="Schranz E."/>
            <person name="Heidstra R."/>
            <person name="Miyata K."/>
            <person name="Fedorova E."/>
            <person name="Kohlen W."/>
            <person name="Bisseling T."/>
            <person name="Smit S."/>
            <person name="Geurts R."/>
        </authorList>
    </citation>
    <scope>NUCLEOTIDE SEQUENCE [LARGE SCALE GENOMIC DNA]</scope>
    <source>
        <strain evidence="3">cv. RG33-2</strain>
    </source>
</reference>
<feature type="region of interest" description="Disordered" evidence="1">
    <location>
        <begin position="230"/>
        <end position="258"/>
    </location>
</feature>
<feature type="region of interest" description="Disordered" evidence="1">
    <location>
        <begin position="186"/>
        <end position="218"/>
    </location>
</feature>
<dbReference type="EMBL" id="JXTC01000169">
    <property type="protein sequence ID" value="PON84054.1"/>
    <property type="molecule type" value="Genomic_DNA"/>
</dbReference>
<evidence type="ECO:0000313" key="3">
    <source>
        <dbReference type="Proteomes" id="UP000237000"/>
    </source>
</evidence>